<keyword evidence="1" id="KW-0812">Transmembrane</keyword>
<feature type="transmembrane region" description="Helical" evidence="1">
    <location>
        <begin position="88"/>
        <end position="110"/>
    </location>
</feature>
<dbReference type="AlphaFoldDB" id="A0A9D1NDE5"/>
<comment type="caution">
    <text evidence="2">The sequence shown here is derived from an EMBL/GenBank/DDBJ whole genome shotgun (WGS) entry which is preliminary data.</text>
</comment>
<feature type="transmembrane region" description="Helical" evidence="1">
    <location>
        <begin position="36"/>
        <end position="57"/>
    </location>
</feature>
<accession>A0A9D1NDE5</accession>
<organism evidence="2 3">
    <name type="scientific">Candidatus Stercoripulliclostridium merdipullorum</name>
    <dbReference type="NCBI Taxonomy" id="2840952"/>
    <lineage>
        <taxon>Bacteria</taxon>
        <taxon>Bacillati</taxon>
        <taxon>Bacillota</taxon>
        <taxon>Clostridia</taxon>
        <taxon>Eubacteriales</taxon>
        <taxon>Candidatus Stercoripulliclostridium</taxon>
    </lineage>
</organism>
<reference evidence="2" key="2">
    <citation type="journal article" date="2021" name="PeerJ">
        <title>Extensive microbial diversity within the chicken gut microbiome revealed by metagenomics and culture.</title>
        <authorList>
            <person name="Gilroy R."/>
            <person name="Ravi A."/>
            <person name="Getino M."/>
            <person name="Pursley I."/>
            <person name="Horton D.L."/>
            <person name="Alikhan N.F."/>
            <person name="Baker D."/>
            <person name="Gharbi K."/>
            <person name="Hall N."/>
            <person name="Watson M."/>
            <person name="Adriaenssens E.M."/>
            <person name="Foster-Nyarko E."/>
            <person name="Jarju S."/>
            <person name="Secka A."/>
            <person name="Antonio M."/>
            <person name="Oren A."/>
            <person name="Chaudhuri R.R."/>
            <person name="La Ragione R."/>
            <person name="Hildebrand F."/>
            <person name="Pallen M.J."/>
        </authorList>
    </citation>
    <scope>NUCLEOTIDE SEQUENCE</scope>
    <source>
        <strain evidence="2">23406</strain>
    </source>
</reference>
<protein>
    <submittedName>
        <fullName evidence="2">Uncharacterized protein</fullName>
    </submittedName>
</protein>
<sequence length="145" mass="15872">MPWWVYAIIAVVAIIVLWIVAVKVNRHFLRNYGVSLFVGGFFTLVALGLIAGGVLLAREDNGIGWALLAAGAVILLIVLIVDFKKCGFGAGLLALLLQIVFAAPSILMFVDLVFNHGRSTFGARLKSSRAHNEYLANRNRNDDYQ</sequence>
<gene>
    <name evidence="2" type="ORF">IAB14_05740</name>
</gene>
<keyword evidence="1" id="KW-0472">Membrane</keyword>
<evidence type="ECO:0000313" key="2">
    <source>
        <dbReference type="EMBL" id="HIV00592.1"/>
    </source>
</evidence>
<proteinExistence type="predicted"/>
<feature type="transmembrane region" description="Helical" evidence="1">
    <location>
        <begin position="6"/>
        <end position="24"/>
    </location>
</feature>
<evidence type="ECO:0000256" key="1">
    <source>
        <dbReference type="SAM" id="Phobius"/>
    </source>
</evidence>
<evidence type="ECO:0000313" key="3">
    <source>
        <dbReference type="Proteomes" id="UP000886891"/>
    </source>
</evidence>
<dbReference type="Proteomes" id="UP000886891">
    <property type="component" value="Unassembled WGS sequence"/>
</dbReference>
<dbReference type="EMBL" id="DVOH01000042">
    <property type="protein sequence ID" value="HIV00592.1"/>
    <property type="molecule type" value="Genomic_DNA"/>
</dbReference>
<feature type="transmembrane region" description="Helical" evidence="1">
    <location>
        <begin position="63"/>
        <end position="81"/>
    </location>
</feature>
<keyword evidence="1" id="KW-1133">Transmembrane helix</keyword>
<name>A0A9D1NDE5_9FIRM</name>
<reference evidence="2" key="1">
    <citation type="submission" date="2020-10" db="EMBL/GenBank/DDBJ databases">
        <authorList>
            <person name="Gilroy R."/>
        </authorList>
    </citation>
    <scope>NUCLEOTIDE SEQUENCE</scope>
    <source>
        <strain evidence="2">23406</strain>
    </source>
</reference>